<evidence type="ECO:0008006" key="3">
    <source>
        <dbReference type="Google" id="ProtNLM"/>
    </source>
</evidence>
<name>A0A1M7LG70_9FIRM</name>
<dbReference type="EMBL" id="FRCP01000016">
    <property type="protein sequence ID" value="SHM77138.1"/>
    <property type="molecule type" value="Genomic_DNA"/>
</dbReference>
<evidence type="ECO:0000313" key="2">
    <source>
        <dbReference type="Proteomes" id="UP000184038"/>
    </source>
</evidence>
<proteinExistence type="predicted"/>
<keyword evidence="2" id="KW-1185">Reference proteome</keyword>
<sequence>MVLQEKDVIKKDNTEVKLEKRHKGRSIYTIERKMHLKGDSKLKVSVSIERNRDNPLLVLHLIKKMMNEILMN</sequence>
<dbReference type="AlphaFoldDB" id="A0A1M7LG70"/>
<protein>
    <recommendedName>
        <fullName evidence="3">Transposase DDE domain-containing protein</fullName>
    </recommendedName>
</protein>
<gene>
    <name evidence="1" type="ORF">SAMN02746066_03250</name>
</gene>
<reference evidence="1 2" key="1">
    <citation type="submission" date="2016-11" db="EMBL/GenBank/DDBJ databases">
        <authorList>
            <person name="Jaros S."/>
            <person name="Januszkiewicz K."/>
            <person name="Wedrychowicz H."/>
        </authorList>
    </citation>
    <scope>NUCLEOTIDE SEQUENCE [LARGE SCALE GENOMIC DNA]</scope>
    <source>
        <strain evidence="1 2">DSM 15930</strain>
    </source>
</reference>
<evidence type="ECO:0000313" key="1">
    <source>
        <dbReference type="EMBL" id="SHM77138.1"/>
    </source>
</evidence>
<organism evidence="1 2">
    <name type="scientific">Anaerosporobacter mobilis DSM 15930</name>
    <dbReference type="NCBI Taxonomy" id="1120996"/>
    <lineage>
        <taxon>Bacteria</taxon>
        <taxon>Bacillati</taxon>
        <taxon>Bacillota</taxon>
        <taxon>Clostridia</taxon>
        <taxon>Lachnospirales</taxon>
        <taxon>Lachnospiraceae</taxon>
        <taxon>Anaerosporobacter</taxon>
    </lineage>
</organism>
<accession>A0A1M7LG70</accession>
<dbReference type="Proteomes" id="UP000184038">
    <property type="component" value="Unassembled WGS sequence"/>
</dbReference>
<dbReference type="RefSeq" id="WP_073289451.1">
    <property type="nucleotide sequence ID" value="NZ_FRCP01000016.1"/>
</dbReference>